<evidence type="ECO:0000256" key="2">
    <source>
        <dbReference type="SAM" id="MobiDB-lite"/>
    </source>
</evidence>
<dbReference type="SMART" id="SM00060">
    <property type="entry name" value="FN3"/>
    <property type="match status" value="9"/>
</dbReference>
<keyword evidence="1" id="KW-0677">Repeat</keyword>
<feature type="domain" description="Fibronectin type-III" evidence="5">
    <location>
        <begin position="653"/>
        <end position="740"/>
    </location>
</feature>
<gene>
    <name evidence="6" type="ORF">CVLEPA_LOCUS26106</name>
</gene>
<feature type="transmembrane region" description="Helical" evidence="3">
    <location>
        <begin position="1065"/>
        <end position="1091"/>
    </location>
</feature>
<dbReference type="InterPro" id="IPR004043">
    <property type="entry name" value="LCCL"/>
</dbReference>
<feature type="compositionally biased region" description="Low complexity" evidence="2">
    <location>
        <begin position="1022"/>
        <end position="1048"/>
    </location>
</feature>
<feature type="region of interest" description="Disordered" evidence="2">
    <location>
        <begin position="1000"/>
        <end position="1052"/>
    </location>
</feature>
<dbReference type="Gene3D" id="2.60.40.10">
    <property type="entry name" value="Immunoglobulins"/>
    <property type="match status" value="7"/>
</dbReference>
<name>A0ABP0GQ33_CLALP</name>
<keyword evidence="3" id="KW-0472">Membrane</keyword>
<organism evidence="6 7">
    <name type="scientific">Clavelina lepadiformis</name>
    <name type="common">Light-bulb sea squirt</name>
    <name type="synonym">Ascidia lepadiformis</name>
    <dbReference type="NCBI Taxonomy" id="159417"/>
    <lineage>
        <taxon>Eukaryota</taxon>
        <taxon>Metazoa</taxon>
        <taxon>Chordata</taxon>
        <taxon>Tunicata</taxon>
        <taxon>Ascidiacea</taxon>
        <taxon>Aplousobranchia</taxon>
        <taxon>Clavelinidae</taxon>
        <taxon>Clavelina</taxon>
    </lineage>
</organism>
<dbReference type="PANTHER" id="PTHR46708:SF2">
    <property type="entry name" value="FIBRONECTIN TYPE-III DOMAIN-CONTAINING PROTEIN"/>
    <property type="match status" value="1"/>
</dbReference>
<dbReference type="SUPFAM" id="SSF69848">
    <property type="entry name" value="LCCL domain"/>
    <property type="match status" value="1"/>
</dbReference>
<dbReference type="SMART" id="SM00603">
    <property type="entry name" value="LCCL"/>
    <property type="match status" value="1"/>
</dbReference>
<keyword evidence="7" id="KW-1185">Reference proteome</keyword>
<reference evidence="6 7" key="1">
    <citation type="submission" date="2024-02" db="EMBL/GenBank/DDBJ databases">
        <authorList>
            <person name="Daric V."/>
            <person name="Darras S."/>
        </authorList>
    </citation>
    <scope>NUCLEOTIDE SEQUENCE [LARGE SCALE GENOMIC DNA]</scope>
</reference>
<dbReference type="InterPro" id="IPR036116">
    <property type="entry name" value="FN3_sf"/>
</dbReference>
<keyword evidence="3" id="KW-0812">Transmembrane</keyword>
<evidence type="ECO:0000256" key="3">
    <source>
        <dbReference type="SAM" id="Phobius"/>
    </source>
</evidence>
<feature type="domain" description="LCCL" evidence="4">
    <location>
        <begin position="293"/>
        <end position="389"/>
    </location>
</feature>
<dbReference type="PANTHER" id="PTHR46708">
    <property type="entry name" value="TENASCIN"/>
    <property type="match status" value="1"/>
</dbReference>
<dbReference type="Pfam" id="PF03815">
    <property type="entry name" value="LCCL"/>
    <property type="match status" value="1"/>
</dbReference>
<dbReference type="Proteomes" id="UP001642483">
    <property type="component" value="Unassembled WGS sequence"/>
</dbReference>
<feature type="domain" description="Fibronectin type-III" evidence="5">
    <location>
        <begin position="395"/>
        <end position="481"/>
    </location>
</feature>
<dbReference type="Pfam" id="PF00041">
    <property type="entry name" value="fn3"/>
    <property type="match status" value="7"/>
</dbReference>
<dbReference type="EMBL" id="CAWYQH010000130">
    <property type="protein sequence ID" value="CAK8692869.1"/>
    <property type="molecule type" value="Genomic_DNA"/>
</dbReference>
<dbReference type="Gene3D" id="2.170.130.20">
    <property type="entry name" value="LCCL-like domain"/>
    <property type="match status" value="1"/>
</dbReference>
<feature type="domain" description="Fibronectin type-III" evidence="5">
    <location>
        <begin position="568"/>
        <end position="652"/>
    </location>
</feature>
<evidence type="ECO:0000313" key="6">
    <source>
        <dbReference type="EMBL" id="CAK8692869.1"/>
    </source>
</evidence>
<dbReference type="PROSITE" id="PS50853">
    <property type="entry name" value="FN3"/>
    <property type="match status" value="5"/>
</dbReference>
<evidence type="ECO:0000259" key="5">
    <source>
        <dbReference type="PROSITE" id="PS50853"/>
    </source>
</evidence>
<comment type="caution">
    <text evidence="6">The sequence shown here is derived from an EMBL/GenBank/DDBJ whole genome shotgun (WGS) entry which is preliminary data.</text>
</comment>
<dbReference type="InterPro" id="IPR050991">
    <property type="entry name" value="ECM_Regulatory_Proteins"/>
</dbReference>
<dbReference type="SUPFAM" id="SSF49265">
    <property type="entry name" value="Fibronectin type III"/>
    <property type="match status" value="5"/>
</dbReference>
<feature type="compositionally biased region" description="Basic and acidic residues" evidence="2">
    <location>
        <begin position="1000"/>
        <end position="1012"/>
    </location>
</feature>
<accession>A0ABP0GQ33</accession>
<evidence type="ECO:0000256" key="1">
    <source>
        <dbReference type="ARBA" id="ARBA00022737"/>
    </source>
</evidence>
<evidence type="ECO:0000259" key="4">
    <source>
        <dbReference type="PROSITE" id="PS50820"/>
    </source>
</evidence>
<dbReference type="PROSITE" id="PS50820">
    <property type="entry name" value="LCCL"/>
    <property type="match status" value="1"/>
</dbReference>
<dbReference type="InterPro" id="IPR013783">
    <property type="entry name" value="Ig-like_fold"/>
</dbReference>
<dbReference type="InterPro" id="IPR036609">
    <property type="entry name" value="LCCL_sf"/>
</dbReference>
<feature type="domain" description="Fibronectin type-III" evidence="5">
    <location>
        <begin position="34"/>
        <end position="123"/>
    </location>
</feature>
<dbReference type="InterPro" id="IPR003961">
    <property type="entry name" value="FN3_dom"/>
</dbReference>
<feature type="domain" description="Fibronectin type-III" evidence="5">
    <location>
        <begin position="211"/>
        <end position="299"/>
    </location>
</feature>
<protein>
    <submittedName>
        <fullName evidence="6">Uncharacterized protein</fullName>
    </submittedName>
</protein>
<dbReference type="CDD" id="cd00063">
    <property type="entry name" value="FN3"/>
    <property type="match status" value="7"/>
</dbReference>
<keyword evidence="3" id="KW-1133">Transmembrane helix</keyword>
<evidence type="ECO:0000313" key="7">
    <source>
        <dbReference type="Proteomes" id="UP001642483"/>
    </source>
</evidence>
<sequence length="1122" mass="123154">MDSLQSKRYCFLSFWIYTFWMLAITKGQFVELKSPQNVEVSPGSVTHTSMIVTWDLVSKANSYSVSLKPPTISATGVGVGIEEKFTFIEGLRPDTEYLISITAVRGDISSSPSVIAQRTALPSPQNVWVVQESVSADSMTVEWAPVNGSQSYTIDVLPAAGVSGAGKGIYSRSVRLQGMSANTQYTIYVFAVNWVGKGAKAEVRQYTKLRSPRNLRILPATITPTTIGVKWDEVVGAINYVFRITPSYGGTGLPPRTSETHLILSNLEPDSPYRIEVAAMNAAGPSRYAVVQSKTLSMCYAVANDFTEDTFEVLCPSQCGASMFQDQVYGTREYTSDSRVCVAAIHDGRVTNNAGGIVKVKKRPGLLDFVGTSKNGVITKDYKTWHRSFVFALQAPPSLTVQSAKFNQATITWGAVSGAEAYHVSITPSQGVTGIDSNIEDTRITLSGLQPKTEYRVYVSAVNHVERSDASTILLRTTLPAPTDVHVVANSVLFDRLTVAWDAMSGVAHYLVVGRTDGHIAFKEQTEFLRMTLRNLTSGIFYNISVQAVNEIGQGQPAYTSQYTKLHPPQNAMVLGVTENSIEITWDPILGATRYNVTVSPCCYANVIQTAGFSRTVRNLQSSTLYNISISAINENEQSSSVIIQQMTVPEAPNLQYVADSLTHNNVTIAWGSVPGALNYSIEVFDINRGNSKNYSTDEKRFKLTGLTQRTTYGVNVAAYNRAGYGKKTTLSFTTLIAPPTNAKYTSDALRSDVVFITWDKVTEARQYYVGCEPSEGITGFGATDELAATLQGLQMGVPYTVKIMAQIEEHKGMNATLFLIPVLPVPKLVSFHSVIFHTIKMTWDSSNFKISKVVYDTLSTRAMEMAPYSTDNQLIFDNLKPDEEYRFRIFSTDRAFLVNDGPQNQPLLTESVRTGSNITTRSLSVYDVQLFWPPIPDASNYLVMVNPYTSANKNTSMNSLVLNDFNVPLKYMISVTAEAATRGLSSEDASVMIQELGDGRIDEGGDYETDHTGQGGDTYYPNVGPPQNNNGNEYSNNGGNENNYPGANSGGDADVIDEEKPNNMWIAILIVAVCLVVLLLITFIVCSCCCKCCGNKPLLRHYGCCLCCHRCCRSDKYYDVY</sequence>
<proteinExistence type="predicted"/>